<evidence type="ECO:0000256" key="1">
    <source>
        <dbReference type="ARBA" id="ARBA00004196"/>
    </source>
</evidence>
<evidence type="ECO:0000256" key="3">
    <source>
        <dbReference type="SAM" id="Coils"/>
    </source>
</evidence>
<feature type="region of interest" description="Disordered" evidence="4">
    <location>
        <begin position="1"/>
        <end position="46"/>
    </location>
</feature>
<dbReference type="Gene3D" id="2.40.30.170">
    <property type="match status" value="1"/>
</dbReference>
<dbReference type="Proteomes" id="UP001525890">
    <property type="component" value="Unassembled WGS sequence"/>
</dbReference>
<feature type="compositionally biased region" description="Polar residues" evidence="4">
    <location>
        <begin position="1"/>
        <end position="10"/>
    </location>
</feature>
<feature type="coiled-coil region" evidence="3">
    <location>
        <begin position="276"/>
        <end position="338"/>
    </location>
</feature>
<comment type="subcellular location">
    <subcellularLocation>
        <location evidence="1">Cell envelope</location>
    </subcellularLocation>
</comment>
<evidence type="ECO:0000256" key="2">
    <source>
        <dbReference type="ARBA" id="ARBA00023054"/>
    </source>
</evidence>
<dbReference type="RefSeq" id="WP_368008649.1">
    <property type="nucleotide sequence ID" value="NZ_JAMXFF010000044.1"/>
</dbReference>
<dbReference type="InterPro" id="IPR050465">
    <property type="entry name" value="UPF0194_transport"/>
</dbReference>
<evidence type="ECO:0000313" key="5">
    <source>
        <dbReference type="EMBL" id="MCT7969175.1"/>
    </source>
</evidence>
<dbReference type="PANTHER" id="PTHR32347">
    <property type="entry name" value="EFFLUX SYSTEM COMPONENT YKNX-RELATED"/>
    <property type="match status" value="1"/>
</dbReference>
<sequence>MTTTNNQPQKSPLRVVPPQSIAQPQTVVAPAATPTSAADSPAKAPTASKSYGKWLMMLILVAGGVAVSRLSILNHVGAEGEVTSRTDERHRILMPMSGIVKLKVGSNEPVEAGDVVAEVFSQEIEGQIAEAERSLQQANASQSTAEERLKIAEKELDAAKLAVVLAQRRADKQQQEIQAIISGEKQPKIREIEQEIKSVESEIDAIQNVIVGLESQISGVKTEIYAIELNRSSLERFLGINQEKIARYQPLLEEKALAINHWEEAIEEEIRLSSQIDQLTSQMDVKQLQIDQLQSSIHERGNLIEQKSRSIAAKREQIKAVEKQVEDLRDERDNDVEQYTAAQRSAETKVAAAFSEVENEIERVAQSELELQRVRVIQDDLVVTTKTTGIILTPDLDLRHNTPLSVGQELMTVVDLAQLTAQLQIPQEDENLIDLGQTVIFKLAQPNSIPYKAIVEDIQPLITPDVSGAKRIMTVTILIDNHDNRLRPGSKGFAHIETGEMRVYKKVQHELNKIFNLDKYFVGFSKN</sequence>
<dbReference type="EMBL" id="JAMXFF010000044">
    <property type="protein sequence ID" value="MCT7969175.1"/>
    <property type="molecule type" value="Genomic_DNA"/>
</dbReference>
<protein>
    <submittedName>
        <fullName evidence="5">Efflux RND transporter periplasmic adaptor subunit</fullName>
    </submittedName>
</protein>
<keyword evidence="6" id="KW-1185">Reference proteome</keyword>
<comment type="caution">
    <text evidence="5">The sequence shown here is derived from an EMBL/GenBank/DDBJ whole genome shotgun (WGS) entry which is preliminary data.</text>
</comment>
<feature type="coiled-coil region" evidence="3">
    <location>
        <begin position="121"/>
        <end position="216"/>
    </location>
</feature>
<proteinExistence type="predicted"/>
<accession>A0ABT2MWS6</accession>
<keyword evidence="2 3" id="KW-0175">Coiled coil</keyword>
<name>A0ABT2MWS6_9CYAN</name>
<reference evidence="5 6" key="1">
    <citation type="journal article" date="2022" name="Front. Microbiol.">
        <title>High genomic differentiation and limited gene flow indicate recent cryptic speciation within the genus Laspinema (cyanobacteria).</title>
        <authorList>
            <person name="Stanojkovic A."/>
            <person name="Skoupy S."/>
            <person name="Skaloud P."/>
            <person name="Dvorak P."/>
        </authorList>
    </citation>
    <scope>NUCLEOTIDE SEQUENCE [LARGE SCALE GENOMIC DNA]</scope>
    <source>
        <strain evidence="5 6">D2a</strain>
    </source>
</reference>
<dbReference type="Gene3D" id="1.10.287.1490">
    <property type="match status" value="1"/>
</dbReference>
<gene>
    <name evidence="5" type="ORF">NG799_22935</name>
</gene>
<dbReference type="PANTHER" id="PTHR32347:SF23">
    <property type="entry name" value="BLL5650 PROTEIN"/>
    <property type="match status" value="1"/>
</dbReference>
<organism evidence="5 6">
    <name type="scientific">Laspinema palackyanum D2a</name>
    <dbReference type="NCBI Taxonomy" id="2953684"/>
    <lineage>
        <taxon>Bacteria</taxon>
        <taxon>Bacillati</taxon>
        <taxon>Cyanobacteriota</taxon>
        <taxon>Cyanophyceae</taxon>
        <taxon>Oscillatoriophycideae</taxon>
        <taxon>Oscillatoriales</taxon>
        <taxon>Laspinemataceae</taxon>
        <taxon>Laspinema</taxon>
        <taxon>Laspinema palackyanum</taxon>
    </lineage>
</organism>
<evidence type="ECO:0000313" key="6">
    <source>
        <dbReference type="Proteomes" id="UP001525890"/>
    </source>
</evidence>
<feature type="compositionally biased region" description="Low complexity" evidence="4">
    <location>
        <begin position="22"/>
        <end position="46"/>
    </location>
</feature>
<evidence type="ECO:0000256" key="4">
    <source>
        <dbReference type="SAM" id="MobiDB-lite"/>
    </source>
</evidence>